<keyword evidence="5 9" id="KW-1133">Transmembrane helix</keyword>
<evidence type="ECO:0000256" key="4">
    <source>
        <dbReference type="ARBA" id="ARBA00022692"/>
    </source>
</evidence>
<evidence type="ECO:0000256" key="6">
    <source>
        <dbReference type="ARBA" id="ARBA00023136"/>
    </source>
</evidence>
<keyword evidence="6 9" id="KW-0472">Membrane</keyword>
<reference evidence="10 11" key="1">
    <citation type="journal article" date="2019" name="Int. J. Syst. Evol. Microbiol.">
        <title>The Global Catalogue of Microorganisms (GCM) 10K type strain sequencing project: providing services to taxonomists for standard genome sequencing and annotation.</title>
        <authorList>
            <consortium name="The Broad Institute Genomics Platform"/>
            <consortium name="The Broad Institute Genome Sequencing Center for Infectious Disease"/>
            <person name="Wu L."/>
            <person name="Ma J."/>
        </authorList>
    </citation>
    <scope>NUCLEOTIDE SEQUENCE [LARGE SCALE GENOMIC DNA]</scope>
    <source>
        <strain evidence="10 11">PSR21</strain>
    </source>
</reference>
<evidence type="ECO:0000313" key="10">
    <source>
        <dbReference type="EMBL" id="MFC7315658.1"/>
    </source>
</evidence>
<dbReference type="RefSeq" id="WP_417378759.1">
    <property type="nucleotide sequence ID" value="NZ_JBHTBF010000001.1"/>
</dbReference>
<dbReference type="InterPro" id="IPR038377">
    <property type="entry name" value="Na/Glc_symporter_sf"/>
</dbReference>
<feature type="non-terminal residue" evidence="10">
    <location>
        <position position="1"/>
    </location>
</feature>
<keyword evidence="3" id="KW-0813">Transport</keyword>
<organism evidence="10 11">
    <name type="scientific">Halomarina halobia</name>
    <dbReference type="NCBI Taxonomy" id="3033386"/>
    <lineage>
        <taxon>Archaea</taxon>
        <taxon>Methanobacteriati</taxon>
        <taxon>Methanobacteriota</taxon>
        <taxon>Stenosarchaea group</taxon>
        <taxon>Halobacteria</taxon>
        <taxon>Halobacteriales</taxon>
        <taxon>Natronomonadaceae</taxon>
        <taxon>Halomarina</taxon>
    </lineage>
</organism>
<dbReference type="PROSITE" id="PS50283">
    <property type="entry name" value="NA_SOLUT_SYMP_3"/>
    <property type="match status" value="1"/>
</dbReference>
<dbReference type="GO" id="GO:0016020">
    <property type="term" value="C:membrane"/>
    <property type="evidence" value="ECO:0007669"/>
    <property type="project" value="UniProtKB-SubCell"/>
</dbReference>
<dbReference type="Proteomes" id="UP001596547">
    <property type="component" value="Unassembled WGS sequence"/>
</dbReference>
<feature type="transmembrane region" description="Helical" evidence="9">
    <location>
        <begin position="219"/>
        <end position="241"/>
    </location>
</feature>
<sequence length="281" mass="28917">GFAAGIEFGAYVIVAILAAEMLNQAWWQRIYAADDDGTLRRSFLLAAVAVVPMVFVAGLFGLVARGQGVGTDRASVAFFVVVRDAFAEPIVLAVVVLAVLLVTSSADTLFNAIASVVTADLPRLVDAGDRTLTLAARLLTVVVALAGVFVAAQGYSVLTVFFVADLLATATFVPLLAGLYSRRLTGLGAFVASAVGLAVGGMLFPLTPAPLQVLPLEASFFNAFIGAAAVSGGLTALAALASGTRFDLGRLDREITRLDESDPVADGGQAGEGARERGGQR</sequence>
<comment type="caution">
    <text evidence="10">The sequence shown here is derived from an EMBL/GenBank/DDBJ whole genome shotgun (WGS) entry which is preliminary data.</text>
</comment>
<feature type="transmembrane region" description="Helical" evidence="9">
    <location>
        <begin position="6"/>
        <end position="22"/>
    </location>
</feature>
<comment type="similarity">
    <text evidence="2 7">Belongs to the sodium:solute symporter (SSF) (TC 2.A.21) family.</text>
</comment>
<keyword evidence="4 9" id="KW-0812">Transmembrane</keyword>
<evidence type="ECO:0000256" key="7">
    <source>
        <dbReference type="RuleBase" id="RU362091"/>
    </source>
</evidence>
<proteinExistence type="inferred from homology"/>
<evidence type="ECO:0000256" key="8">
    <source>
        <dbReference type="SAM" id="MobiDB-lite"/>
    </source>
</evidence>
<evidence type="ECO:0000256" key="3">
    <source>
        <dbReference type="ARBA" id="ARBA00022448"/>
    </source>
</evidence>
<evidence type="ECO:0000256" key="5">
    <source>
        <dbReference type="ARBA" id="ARBA00022989"/>
    </source>
</evidence>
<dbReference type="InterPro" id="IPR050277">
    <property type="entry name" value="Sodium:Solute_Symporter"/>
</dbReference>
<keyword evidence="11" id="KW-1185">Reference proteome</keyword>
<dbReference type="EMBL" id="JBHTBF010000001">
    <property type="protein sequence ID" value="MFC7315658.1"/>
    <property type="molecule type" value="Genomic_DNA"/>
</dbReference>
<feature type="region of interest" description="Disordered" evidence="8">
    <location>
        <begin position="259"/>
        <end position="281"/>
    </location>
</feature>
<evidence type="ECO:0000313" key="11">
    <source>
        <dbReference type="Proteomes" id="UP001596547"/>
    </source>
</evidence>
<protein>
    <submittedName>
        <fullName evidence="10">Sodium:proline symporter</fullName>
    </submittedName>
</protein>
<gene>
    <name evidence="10" type="ORF">ACFQPE_02455</name>
</gene>
<feature type="transmembrane region" description="Helical" evidence="9">
    <location>
        <begin position="158"/>
        <end position="180"/>
    </location>
</feature>
<comment type="subcellular location">
    <subcellularLocation>
        <location evidence="1">Membrane</location>
        <topology evidence="1">Multi-pass membrane protein</topology>
    </subcellularLocation>
</comment>
<dbReference type="PANTHER" id="PTHR48086:SF10">
    <property type="entry name" value="AGR155CP"/>
    <property type="match status" value="1"/>
</dbReference>
<evidence type="ECO:0000256" key="1">
    <source>
        <dbReference type="ARBA" id="ARBA00004141"/>
    </source>
</evidence>
<dbReference type="AlphaFoldDB" id="A0ABD6A6S4"/>
<name>A0ABD6A6S4_9EURY</name>
<accession>A0ABD6A6S4</accession>
<dbReference type="InterPro" id="IPR001734">
    <property type="entry name" value="Na/solute_symporter"/>
</dbReference>
<evidence type="ECO:0000256" key="9">
    <source>
        <dbReference type="SAM" id="Phobius"/>
    </source>
</evidence>
<dbReference type="PANTHER" id="PTHR48086">
    <property type="entry name" value="SODIUM/PROLINE SYMPORTER-RELATED"/>
    <property type="match status" value="1"/>
</dbReference>
<feature type="transmembrane region" description="Helical" evidence="9">
    <location>
        <begin position="90"/>
        <end position="113"/>
    </location>
</feature>
<dbReference type="Pfam" id="PF00474">
    <property type="entry name" value="SSF"/>
    <property type="match status" value="1"/>
</dbReference>
<feature type="transmembrane region" description="Helical" evidence="9">
    <location>
        <begin position="43"/>
        <end position="64"/>
    </location>
</feature>
<feature type="transmembrane region" description="Helical" evidence="9">
    <location>
        <begin position="187"/>
        <end position="207"/>
    </location>
</feature>
<feature type="transmembrane region" description="Helical" evidence="9">
    <location>
        <begin position="134"/>
        <end position="152"/>
    </location>
</feature>
<dbReference type="Gene3D" id="1.20.1730.10">
    <property type="entry name" value="Sodium/glucose cotransporter"/>
    <property type="match status" value="1"/>
</dbReference>
<evidence type="ECO:0000256" key="2">
    <source>
        <dbReference type="ARBA" id="ARBA00006434"/>
    </source>
</evidence>